<evidence type="ECO:0000256" key="2">
    <source>
        <dbReference type="ARBA" id="ARBA00022692"/>
    </source>
</evidence>
<feature type="region of interest" description="Disordered" evidence="10">
    <location>
        <begin position="271"/>
        <end position="306"/>
    </location>
</feature>
<keyword evidence="5 11" id="KW-0472">Membrane</keyword>
<comment type="caution">
    <text evidence="9">Lacks conserved residue(s) required for the propagation of feature annotation.</text>
</comment>
<evidence type="ECO:0000259" key="13">
    <source>
        <dbReference type="PROSITE" id="PS50050"/>
    </source>
</evidence>
<dbReference type="SMART" id="SM00208">
    <property type="entry name" value="TNFR"/>
    <property type="match status" value="2"/>
</dbReference>
<dbReference type="GO" id="GO:0038023">
    <property type="term" value="F:signaling receptor activity"/>
    <property type="evidence" value="ECO:0007669"/>
    <property type="project" value="InterPro"/>
</dbReference>
<gene>
    <name evidence="14" type="ORF">D5F01_LYC06421</name>
</gene>
<feature type="region of interest" description="Disordered" evidence="10">
    <location>
        <begin position="324"/>
        <end position="378"/>
    </location>
</feature>
<accession>A0A6G0IVD9</accession>
<dbReference type="InterPro" id="IPR022342">
    <property type="entry name" value="TNFR_19"/>
</dbReference>
<feature type="compositionally biased region" description="Acidic residues" evidence="10">
    <location>
        <begin position="333"/>
        <end position="342"/>
    </location>
</feature>
<comment type="caution">
    <text evidence="14">The sequence shown here is derived from an EMBL/GenBank/DDBJ whole genome shotgun (WGS) entry which is preliminary data.</text>
</comment>
<dbReference type="GO" id="GO:0005886">
    <property type="term" value="C:plasma membrane"/>
    <property type="evidence" value="ECO:0007669"/>
    <property type="project" value="TreeGrafter"/>
</dbReference>
<keyword evidence="12" id="KW-0732">Signal</keyword>
<evidence type="ECO:0000256" key="4">
    <source>
        <dbReference type="ARBA" id="ARBA00022989"/>
    </source>
</evidence>
<dbReference type="FunFam" id="2.10.50.10:FF:000003">
    <property type="entry name" value="Tumor necrosis factor receptor superfamily member 19"/>
    <property type="match status" value="1"/>
</dbReference>
<dbReference type="EMBL" id="REGW02000006">
    <property type="protein sequence ID" value="KAE8295489.1"/>
    <property type="molecule type" value="Genomic_DNA"/>
</dbReference>
<feature type="signal peptide" evidence="12">
    <location>
        <begin position="1"/>
        <end position="26"/>
    </location>
</feature>
<feature type="domain" description="TNFR-Cys" evidence="13">
    <location>
        <begin position="73"/>
        <end position="113"/>
    </location>
</feature>
<keyword evidence="15" id="KW-1185">Reference proteome</keyword>
<dbReference type="PRINTS" id="PR01969">
    <property type="entry name" value="TNFACTORR19"/>
</dbReference>
<dbReference type="PROSITE" id="PS00652">
    <property type="entry name" value="TNFR_NGFR_1"/>
    <property type="match status" value="2"/>
</dbReference>
<feature type="compositionally biased region" description="Basic and acidic residues" evidence="10">
    <location>
        <begin position="343"/>
        <end position="356"/>
    </location>
</feature>
<dbReference type="PROSITE" id="PS50050">
    <property type="entry name" value="TNFR_NGFR_2"/>
    <property type="match status" value="2"/>
</dbReference>
<evidence type="ECO:0000313" key="14">
    <source>
        <dbReference type="EMBL" id="KAE8295489.1"/>
    </source>
</evidence>
<protein>
    <submittedName>
        <fullName evidence="14">Tumor necrosis factor receptor superfamily member 19 TRADE Toxicity and JNK inducer</fullName>
    </submittedName>
</protein>
<keyword evidence="4 11" id="KW-1133">Transmembrane helix</keyword>
<dbReference type="Gene3D" id="2.10.50.10">
    <property type="entry name" value="Tumor Necrosis Factor Receptor, subunit A, domain 2"/>
    <property type="match status" value="1"/>
</dbReference>
<sequence>MVWLLQHTFSLLAVHVIYSTLIPVKAEEETRECREQEYKDRFGNCKPCKQCDAGQELSKECGFGYGEDARCVPCRSSRFKEDRSLQKCKPCLDCGLINRFQKGNCSTTSNAVCGDCLPGYYRKTKLSGFQDMECIPCGDPPPPYEPHCSGRVNLVPLPPVVTSPRDMALAAVICSALATVLLALLVLCVIYCKRQLLEKKPSAASLRSQDCPYSGAELSCLDPRWLHDFPQRPCCQCHLGPGHTCGPVHLIPSLCCDESCSLGRSQDNSPFQSQMSLSDGNTNQDEECTAMQAGGRPESVCEDAGGMRGSLEPAECSGLPQCNTKPAGRLEVEGEEVDEEEKEGCRSRENSPERTRQSYSDAVTDALLPKQHSSSQEG</sequence>
<organism evidence="14 15">
    <name type="scientific">Larimichthys crocea</name>
    <name type="common">Large yellow croaker</name>
    <name type="synonym">Pseudosciaena crocea</name>
    <dbReference type="NCBI Taxonomy" id="215358"/>
    <lineage>
        <taxon>Eukaryota</taxon>
        <taxon>Metazoa</taxon>
        <taxon>Chordata</taxon>
        <taxon>Craniata</taxon>
        <taxon>Vertebrata</taxon>
        <taxon>Euteleostomi</taxon>
        <taxon>Actinopterygii</taxon>
        <taxon>Neopterygii</taxon>
        <taxon>Teleostei</taxon>
        <taxon>Neoteleostei</taxon>
        <taxon>Acanthomorphata</taxon>
        <taxon>Eupercaria</taxon>
        <taxon>Sciaenidae</taxon>
        <taxon>Larimichthys</taxon>
    </lineage>
</organism>
<evidence type="ECO:0000313" key="15">
    <source>
        <dbReference type="Proteomes" id="UP000424527"/>
    </source>
</evidence>
<keyword evidence="8" id="KW-0325">Glycoprotein</keyword>
<feature type="chain" id="PRO_5026252195" evidence="12">
    <location>
        <begin position="27"/>
        <end position="378"/>
    </location>
</feature>
<evidence type="ECO:0000256" key="7">
    <source>
        <dbReference type="ARBA" id="ARBA00023170"/>
    </source>
</evidence>
<evidence type="ECO:0000256" key="8">
    <source>
        <dbReference type="ARBA" id="ARBA00023180"/>
    </source>
</evidence>
<evidence type="ECO:0000256" key="10">
    <source>
        <dbReference type="SAM" id="MobiDB-lite"/>
    </source>
</evidence>
<keyword evidence="7 14" id="KW-0675">Receptor</keyword>
<dbReference type="GO" id="GO:0043123">
    <property type="term" value="P:positive regulation of canonical NF-kappaB signal transduction"/>
    <property type="evidence" value="ECO:0007669"/>
    <property type="project" value="InterPro"/>
</dbReference>
<keyword evidence="6 9" id="KW-1015">Disulfide bond</keyword>
<dbReference type="CDD" id="cd13418">
    <property type="entry name" value="TNFRSF19"/>
    <property type="match status" value="1"/>
</dbReference>
<evidence type="ECO:0000256" key="6">
    <source>
        <dbReference type="ARBA" id="ARBA00023157"/>
    </source>
</evidence>
<name>A0A6G0IVD9_LARCR</name>
<proteinExistence type="predicted"/>
<dbReference type="AlphaFoldDB" id="A0A6G0IVD9"/>
<evidence type="ECO:0000256" key="11">
    <source>
        <dbReference type="SAM" id="Phobius"/>
    </source>
</evidence>
<feature type="compositionally biased region" description="Polar residues" evidence="10">
    <location>
        <begin position="271"/>
        <end position="283"/>
    </location>
</feature>
<evidence type="ECO:0000256" key="9">
    <source>
        <dbReference type="PROSITE-ProRule" id="PRU00206"/>
    </source>
</evidence>
<dbReference type="Proteomes" id="UP000424527">
    <property type="component" value="Unassembled WGS sequence"/>
</dbReference>
<evidence type="ECO:0000256" key="12">
    <source>
        <dbReference type="SAM" id="SignalP"/>
    </source>
</evidence>
<reference evidence="14 15" key="1">
    <citation type="submission" date="2019-07" db="EMBL/GenBank/DDBJ databases">
        <title>Chromosome genome assembly for large yellow croaker.</title>
        <authorList>
            <person name="Xiao S."/>
        </authorList>
    </citation>
    <scope>NUCLEOTIDE SEQUENCE [LARGE SCALE GENOMIC DNA]</scope>
    <source>
        <strain evidence="14">JMULYC20181020</strain>
        <tissue evidence="14">Muscle</tissue>
    </source>
</reference>
<evidence type="ECO:0000256" key="1">
    <source>
        <dbReference type="ARBA" id="ARBA00004167"/>
    </source>
</evidence>
<comment type="subcellular location">
    <subcellularLocation>
        <location evidence="1">Membrane</location>
        <topology evidence="1">Single-pass membrane protein</topology>
    </subcellularLocation>
</comment>
<feature type="repeat" description="TNFR-Cys" evidence="9">
    <location>
        <begin position="32"/>
        <end position="71"/>
    </location>
</feature>
<dbReference type="GO" id="GO:0046330">
    <property type="term" value="P:positive regulation of JNK cascade"/>
    <property type="evidence" value="ECO:0007669"/>
    <property type="project" value="InterPro"/>
</dbReference>
<evidence type="ECO:0000256" key="5">
    <source>
        <dbReference type="ARBA" id="ARBA00023136"/>
    </source>
</evidence>
<keyword evidence="2 11" id="KW-0812">Transmembrane</keyword>
<dbReference type="InterPro" id="IPR001368">
    <property type="entry name" value="TNFR/NGFR_Cys_rich_reg"/>
</dbReference>
<dbReference type="PANTHER" id="PTHR12120:SF1">
    <property type="entry name" value="TUMOR NECROSIS FACTOR RECEPTOR SUPERFAMILY MEMBER 19"/>
    <property type="match status" value="1"/>
</dbReference>
<feature type="domain" description="TNFR-Cys" evidence="13">
    <location>
        <begin position="32"/>
        <end position="71"/>
    </location>
</feature>
<dbReference type="InterPro" id="IPR047526">
    <property type="entry name" value="TNR19/27/EDAR"/>
</dbReference>
<dbReference type="InterPro" id="IPR034047">
    <property type="entry name" value="TNFRSF19_N"/>
</dbReference>
<keyword evidence="3" id="KW-0677">Repeat</keyword>
<feature type="disulfide bond" evidence="9">
    <location>
        <begin position="48"/>
        <end position="61"/>
    </location>
</feature>
<feature type="transmembrane region" description="Helical" evidence="11">
    <location>
        <begin position="167"/>
        <end position="192"/>
    </location>
</feature>
<dbReference type="PANTHER" id="PTHR12120">
    <property type="entry name" value="TNFR-CYS DOMAIN-CONTAINING PROTEIN"/>
    <property type="match status" value="1"/>
</dbReference>
<feature type="repeat" description="TNFR-Cys" evidence="9">
    <location>
        <begin position="73"/>
        <end position="113"/>
    </location>
</feature>
<evidence type="ECO:0000256" key="3">
    <source>
        <dbReference type="ARBA" id="ARBA00022737"/>
    </source>
</evidence>